<keyword evidence="3" id="KW-0153">Cholesterol metabolism</keyword>
<keyword evidence="10" id="KW-0413">Isomerase</keyword>
<comment type="similarity">
    <text evidence="2">Belongs to the GMC oxidoreductase family.</text>
</comment>
<feature type="domain" description="Glucose-methanol-choline oxidoreductase C-terminal" evidence="17">
    <location>
        <begin position="484"/>
        <end position="542"/>
    </location>
</feature>
<dbReference type="Gene3D" id="3.50.50.60">
    <property type="entry name" value="FAD/NAD(P)-binding domain"/>
    <property type="match status" value="3"/>
</dbReference>
<evidence type="ECO:0000256" key="5">
    <source>
        <dbReference type="ARBA" id="ARBA00022827"/>
    </source>
</evidence>
<evidence type="ECO:0000256" key="8">
    <source>
        <dbReference type="ARBA" id="ARBA00023166"/>
    </source>
</evidence>
<dbReference type="PANTHER" id="PTHR47470">
    <property type="entry name" value="CHOLESTEROL OXIDASE"/>
    <property type="match status" value="1"/>
</dbReference>
<evidence type="ECO:0000256" key="14">
    <source>
        <dbReference type="ARBA" id="ARBA00049744"/>
    </source>
</evidence>
<dbReference type="GO" id="GO:0016995">
    <property type="term" value="F:cholesterol oxidase activity"/>
    <property type="evidence" value="ECO:0007669"/>
    <property type="project" value="UniProtKB-EC"/>
</dbReference>
<keyword evidence="8" id="KW-1207">Sterol metabolism</keyword>
<dbReference type="Proteomes" id="UP000533598">
    <property type="component" value="Unassembled WGS sequence"/>
</dbReference>
<dbReference type="GO" id="GO:0008203">
    <property type="term" value="P:cholesterol metabolic process"/>
    <property type="evidence" value="ECO:0007669"/>
    <property type="project" value="UniProtKB-KW"/>
</dbReference>
<reference evidence="18 19" key="1">
    <citation type="submission" date="2020-08" db="EMBL/GenBank/DDBJ databases">
        <title>Sequencing the genomes of 1000 actinobacteria strains.</title>
        <authorList>
            <person name="Klenk H.-P."/>
        </authorList>
    </citation>
    <scope>NUCLEOTIDE SEQUENCE [LARGE SCALE GENOMIC DNA]</scope>
    <source>
        <strain evidence="18 19">DSM 44230</strain>
    </source>
</reference>
<dbReference type="GO" id="GO:0050660">
    <property type="term" value="F:flavin adenine dinucleotide binding"/>
    <property type="evidence" value="ECO:0007669"/>
    <property type="project" value="InterPro"/>
</dbReference>
<evidence type="ECO:0000256" key="4">
    <source>
        <dbReference type="ARBA" id="ARBA00022630"/>
    </source>
</evidence>
<evidence type="ECO:0000256" key="2">
    <source>
        <dbReference type="ARBA" id="ARBA00010790"/>
    </source>
</evidence>
<dbReference type="InterPro" id="IPR052542">
    <property type="entry name" value="Cholesterol_Oxidase"/>
</dbReference>
<dbReference type="Pfam" id="PF13450">
    <property type="entry name" value="NAD_binding_8"/>
    <property type="match status" value="1"/>
</dbReference>
<sequence>MAEHVDVVVVGTGFGGSVSAYRLAEAGKSVVVLERGRKYPPGSFARSPAEMRNNFWDPTRRQYGLFDVWSFRGFASVVSAGVGGGSLIYANVLKRKDENWFVHDEPLHGGGYETWPITRADLDPHYDAVERMLTPAPYPLDHPDFSDMPRTKAMREAATALGLEFERPPLAVRFAARPGGEPGTGLPIEEAGYGNLHGEQRRTCRLCGECNIGCNDGAKNSLDHTYLSAAQHYDADIRDMCEVRLIRPLSGGGYEVGYREHQPNGVTRARTISCDRLVLGAGTFGTLHLLLRNRPRLPRLSRALGTRFTGNGDLLTFLLKAKDRDGVRDLEANRGPVITSAIRVPDAVDGEGITGRGHYIQDAGYPSFVAWLVEAANAPSQLNRIFGFAAKRLLNAIDRSPSTSLSHDLSELLDDGVFTESSVPLLGMGRDIPDGVVRMREGWLDVDWTTETSEEYFSGVRATMRGVSEVLGGEYRDNPMWLTKRIITVHPLGGAPMGRHSGEGLCDPYGEVYGYPGLYVADGSAMPGPVGPNPSLTIAAWADRLCDRLLGGGESEYGSTVEPMDQHCSEGAVRVPEEPAGRGGPAGSAGLSFTEEMTGSFALGETEPRQGELVGRRDERGLSFRLTIAIEDLDRFLDDPSHLAKATGWLHCDDLGGRLAVPFGRFNLLVPGSATDTRHMYYRLHLDDLAGNPLTLTGHKDLHDDAGPDLWSDTTTLYVRMYSGHVYEDDEPGEPIGAGVLHIRKRDFLQQLTTIRATGPDPLGSVERFGRMFLGRLWEVYGPRGPEDEE</sequence>
<dbReference type="EC" id="1.1.3.6" evidence="13"/>
<comment type="pathway">
    <text evidence="12">Steroid metabolism; cholesterol degradation.</text>
</comment>
<proteinExistence type="inferred from homology"/>
<evidence type="ECO:0000259" key="17">
    <source>
        <dbReference type="Pfam" id="PF05199"/>
    </source>
</evidence>
<dbReference type="Pfam" id="PF00732">
    <property type="entry name" value="GMC_oxred_N"/>
    <property type="match status" value="1"/>
</dbReference>
<dbReference type="EC" id="5.3.3.1" evidence="11"/>
<evidence type="ECO:0000256" key="13">
    <source>
        <dbReference type="ARBA" id="ARBA00049723"/>
    </source>
</evidence>
<comment type="cofactor">
    <cofactor evidence="1">
        <name>FAD</name>
        <dbReference type="ChEBI" id="CHEBI:57692"/>
    </cofactor>
</comment>
<organism evidence="18 19">
    <name type="scientific">Crossiella cryophila</name>
    <dbReference type="NCBI Taxonomy" id="43355"/>
    <lineage>
        <taxon>Bacteria</taxon>
        <taxon>Bacillati</taxon>
        <taxon>Actinomycetota</taxon>
        <taxon>Actinomycetes</taxon>
        <taxon>Pseudonocardiales</taxon>
        <taxon>Pseudonocardiaceae</taxon>
        <taxon>Crossiella</taxon>
    </lineage>
</organism>
<keyword evidence="6 18" id="KW-0560">Oxidoreductase</keyword>
<dbReference type="GO" id="GO:0004769">
    <property type="term" value="F:steroid Delta-isomerase activity"/>
    <property type="evidence" value="ECO:0007669"/>
    <property type="project" value="UniProtKB-EC"/>
</dbReference>
<dbReference type="InterPro" id="IPR000172">
    <property type="entry name" value="GMC_OxRdtase_N"/>
</dbReference>
<evidence type="ECO:0000256" key="12">
    <source>
        <dbReference type="ARBA" id="ARBA00049645"/>
    </source>
</evidence>
<keyword evidence="9" id="KW-0753">Steroid metabolism</keyword>
<dbReference type="InterPro" id="IPR036188">
    <property type="entry name" value="FAD/NAD-bd_sf"/>
</dbReference>
<evidence type="ECO:0000256" key="3">
    <source>
        <dbReference type="ARBA" id="ARBA00022548"/>
    </source>
</evidence>
<evidence type="ECO:0000256" key="10">
    <source>
        <dbReference type="ARBA" id="ARBA00023235"/>
    </source>
</evidence>
<evidence type="ECO:0000259" key="16">
    <source>
        <dbReference type="Pfam" id="PF00732"/>
    </source>
</evidence>
<comment type="caution">
    <text evidence="18">The sequence shown here is derived from an EMBL/GenBank/DDBJ whole genome shotgun (WGS) entry which is preliminary data.</text>
</comment>
<evidence type="ECO:0000313" key="19">
    <source>
        <dbReference type="Proteomes" id="UP000533598"/>
    </source>
</evidence>
<keyword evidence="5" id="KW-0274">FAD</keyword>
<gene>
    <name evidence="18" type="ORF">HNR67_002987</name>
</gene>
<dbReference type="Pfam" id="PF05199">
    <property type="entry name" value="GMC_oxred_C"/>
    <property type="match status" value="1"/>
</dbReference>
<keyword evidence="4" id="KW-0285">Flavoprotein</keyword>
<dbReference type="EMBL" id="JACHMH010000001">
    <property type="protein sequence ID" value="MBB4676869.1"/>
    <property type="molecule type" value="Genomic_DNA"/>
</dbReference>
<evidence type="ECO:0000313" key="18">
    <source>
        <dbReference type="EMBL" id="MBB4676869.1"/>
    </source>
</evidence>
<evidence type="ECO:0000256" key="7">
    <source>
        <dbReference type="ARBA" id="ARBA00023098"/>
    </source>
</evidence>
<accession>A0A7W7FVH8</accession>
<dbReference type="AlphaFoldDB" id="A0A7W7FVH8"/>
<dbReference type="PANTHER" id="PTHR47470:SF1">
    <property type="entry name" value="FAD-DEPENDENT OXIDOREDUCTASE 2 FAD BINDING DOMAIN-CONTAINING PROTEIN"/>
    <property type="match status" value="1"/>
</dbReference>
<dbReference type="RefSeq" id="WP_185002657.1">
    <property type="nucleotide sequence ID" value="NZ_BAAAUI010000012.1"/>
</dbReference>
<evidence type="ECO:0000256" key="9">
    <source>
        <dbReference type="ARBA" id="ARBA00023221"/>
    </source>
</evidence>
<name>A0A7W7FVH8_9PSEU</name>
<protein>
    <recommendedName>
        <fullName evidence="14">Cholesterol oxidase</fullName>
        <ecNumber evidence="13">1.1.3.6</ecNumber>
        <ecNumber evidence="11">5.3.3.1</ecNumber>
    </recommendedName>
    <alternativeName>
        <fullName evidence="15">Cholesterol isomerase</fullName>
    </alternativeName>
</protein>
<dbReference type="SUPFAM" id="SSF51905">
    <property type="entry name" value="FAD/NAD(P)-binding domain"/>
    <property type="match status" value="1"/>
</dbReference>
<keyword evidence="7" id="KW-0443">Lipid metabolism</keyword>
<evidence type="ECO:0000256" key="15">
    <source>
        <dbReference type="ARBA" id="ARBA00049778"/>
    </source>
</evidence>
<keyword evidence="19" id="KW-1185">Reference proteome</keyword>
<evidence type="ECO:0000256" key="11">
    <source>
        <dbReference type="ARBA" id="ARBA00038856"/>
    </source>
</evidence>
<evidence type="ECO:0000256" key="1">
    <source>
        <dbReference type="ARBA" id="ARBA00001974"/>
    </source>
</evidence>
<feature type="domain" description="Glucose-methanol-choline oxidoreductase N-terminal" evidence="16">
    <location>
        <begin position="199"/>
        <end position="292"/>
    </location>
</feature>
<evidence type="ECO:0000256" key="6">
    <source>
        <dbReference type="ARBA" id="ARBA00023002"/>
    </source>
</evidence>
<dbReference type="InterPro" id="IPR007867">
    <property type="entry name" value="GMC_OxRtase_C"/>
</dbReference>